<sequence length="316" mass="34607">MPRRRLPLPLTGSPFTTADARAQGVDRGRLRGRDVIHPHHGIHIEVGCAQDDGAMARCERLIPALGPNHWFSHRTAARIWGIPLAPAYSPHEGLHVLAVGTRVAVRHAGVIGWVTGDDLVERGMFDLLPVVSPAEAWCQLAQRGAVVSGQVIAHEWLVAAADYVLTGRRLADGTRAAPLSTVEELRAAIARRGRGRGTAALRRALDDARFPVDSPYETLTRLGLVANGLPEPQVQVAVETSIGVRHADLGYRREKLLIEYQGEEHRTSRKRWLADLTRVQLFQDAGYEVFLIGADDVVPDCSALAARVARFLRRGT</sequence>
<dbReference type="Proteomes" id="UP001283109">
    <property type="component" value="Unassembled WGS sequence"/>
</dbReference>
<dbReference type="EMBL" id="JAWQEV010000002">
    <property type="protein sequence ID" value="MDW4572268.1"/>
    <property type="molecule type" value="Genomic_DNA"/>
</dbReference>
<accession>A0ABU4GYW9</accession>
<reference evidence="1 2" key="1">
    <citation type="submission" date="2023-11" db="EMBL/GenBank/DDBJ databases">
        <title>Draft genome sequence of Microbacterium arthrosphaerae JCM 30492.</title>
        <authorList>
            <person name="Zhang G."/>
            <person name="Ding Y."/>
        </authorList>
    </citation>
    <scope>NUCLEOTIDE SEQUENCE [LARGE SCALE GENOMIC DNA]</scope>
    <source>
        <strain evidence="1 2">JCM 30492</strain>
    </source>
</reference>
<name>A0ABU4GYW9_9MICO</name>
<dbReference type="RefSeq" id="WP_318352813.1">
    <property type="nucleotide sequence ID" value="NZ_JAWQEV010000002.1"/>
</dbReference>
<evidence type="ECO:0008006" key="3">
    <source>
        <dbReference type="Google" id="ProtNLM"/>
    </source>
</evidence>
<organism evidence="1 2">
    <name type="scientific">Microbacterium arthrosphaerae</name>
    <dbReference type="NCBI Taxonomy" id="792652"/>
    <lineage>
        <taxon>Bacteria</taxon>
        <taxon>Bacillati</taxon>
        <taxon>Actinomycetota</taxon>
        <taxon>Actinomycetes</taxon>
        <taxon>Micrococcales</taxon>
        <taxon>Microbacteriaceae</taxon>
        <taxon>Microbacterium</taxon>
    </lineage>
</organism>
<evidence type="ECO:0000313" key="2">
    <source>
        <dbReference type="Proteomes" id="UP001283109"/>
    </source>
</evidence>
<proteinExistence type="predicted"/>
<gene>
    <name evidence="1" type="ORF">R8Z58_05680</name>
</gene>
<comment type="caution">
    <text evidence="1">The sequence shown here is derived from an EMBL/GenBank/DDBJ whole genome shotgun (WGS) entry which is preliminary data.</text>
</comment>
<keyword evidence="2" id="KW-1185">Reference proteome</keyword>
<evidence type="ECO:0000313" key="1">
    <source>
        <dbReference type="EMBL" id="MDW4572268.1"/>
    </source>
</evidence>
<protein>
    <recommendedName>
        <fullName evidence="3">DUF559 domain-containing protein</fullName>
    </recommendedName>
</protein>